<keyword evidence="3" id="KW-0998">Cell outer membrane</keyword>
<sequence length="125" mass="14250">MKNKHAQLKLFTLFSLLLLFCTFESMAQEKLITINVKNVSLKEIFNIIENQTPYRFSYRSVVLDADRNISISAENISVTTVLNQALKDRNLEYSIVSPKTIVISDKQTGNVKSSETKKYPASLKM</sequence>
<dbReference type="SMART" id="SM00965">
    <property type="entry name" value="STN"/>
    <property type="match status" value="1"/>
</dbReference>
<evidence type="ECO:0000256" key="2">
    <source>
        <dbReference type="ARBA" id="ARBA00023136"/>
    </source>
</evidence>
<keyword evidence="2" id="KW-0472">Membrane</keyword>
<feature type="signal peptide" evidence="4">
    <location>
        <begin position="1"/>
        <end position="27"/>
    </location>
</feature>
<evidence type="ECO:0000256" key="3">
    <source>
        <dbReference type="ARBA" id="ARBA00023237"/>
    </source>
</evidence>
<evidence type="ECO:0000313" key="6">
    <source>
        <dbReference type="EMBL" id="WHX10828.1"/>
    </source>
</evidence>
<organism evidence="6 7">
    <name type="scientific">Phocaeicola dorei</name>
    <dbReference type="NCBI Taxonomy" id="357276"/>
    <lineage>
        <taxon>Bacteria</taxon>
        <taxon>Pseudomonadati</taxon>
        <taxon>Bacteroidota</taxon>
        <taxon>Bacteroidia</taxon>
        <taxon>Bacteroidales</taxon>
        <taxon>Bacteroidaceae</taxon>
        <taxon>Phocaeicola</taxon>
    </lineage>
</organism>
<dbReference type="Pfam" id="PF07660">
    <property type="entry name" value="STN"/>
    <property type="match status" value="1"/>
</dbReference>
<evidence type="ECO:0000256" key="1">
    <source>
        <dbReference type="ARBA" id="ARBA00022448"/>
    </source>
</evidence>
<evidence type="ECO:0000256" key="4">
    <source>
        <dbReference type="SAM" id="SignalP"/>
    </source>
</evidence>
<dbReference type="InterPro" id="IPR011662">
    <property type="entry name" value="Secretin/TonB_short_N"/>
</dbReference>
<dbReference type="EMBL" id="CP126056">
    <property type="protein sequence ID" value="WHX10828.1"/>
    <property type="molecule type" value="Genomic_DNA"/>
</dbReference>
<feature type="chain" id="PRO_5041741017" evidence="4">
    <location>
        <begin position="28"/>
        <end position="125"/>
    </location>
</feature>
<reference evidence="6" key="1">
    <citation type="journal article" date="2023" name="Nat. Commun.">
        <title>Identification of a novel Human Milk Oligosaccharides utilization cluster in the infant gut commensal Bacteroides dorei.</title>
        <authorList>
            <person name="Kijner S."/>
            <person name="Ennis D."/>
            <person name="Shmorak S."/>
            <person name="Florentin A."/>
            <person name="Yassour M."/>
        </authorList>
    </citation>
    <scope>NUCLEOTIDE SEQUENCE</scope>
    <source>
        <strain evidence="6">2</strain>
    </source>
</reference>
<feature type="domain" description="Secretin/TonB short N-terminal" evidence="5">
    <location>
        <begin position="54"/>
        <end position="106"/>
    </location>
</feature>
<keyword evidence="4" id="KW-0732">Signal</keyword>
<accession>A0AA95HPS7</accession>
<keyword evidence="1" id="KW-0813">Transport</keyword>
<proteinExistence type="predicted"/>
<dbReference type="Proteomes" id="UP001177934">
    <property type="component" value="Chromosome"/>
</dbReference>
<evidence type="ECO:0000259" key="5">
    <source>
        <dbReference type="SMART" id="SM00965"/>
    </source>
</evidence>
<evidence type="ECO:0000313" key="7">
    <source>
        <dbReference type="Proteomes" id="UP001177934"/>
    </source>
</evidence>
<protein>
    <submittedName>
        <fullName evidence="6">STN domain-containing protein</fullName>
    </submittedName>
</protein>
<name>A0AA95HPS7_9BACT</name>
<dbReference type="AlphaFoldDB" id="A0AA95HPS7"/>
<dbReference type="GO" id="GO:0019867">
    <property type="term" value="C:outer membrane"/>
    <property type="evidence" value="ECO:0007669"/>
    <property type="project" value="InterPro"/>
</dbReference>
<gene>
    <name evidence="6" type="ORF">QNN11_05125</name>
</gene>